<dbReference type="GO" id="GO:0005829">
    <property type="term" value="C:cytosol"/>
    <property type="evidence" value="ECO:0007669"/>
    <property type="project" value="TreeGrafter"/>
</dbReference>
<dbReference type="Proteomes" id="UP000006447">
    <property type="component" value="Unassembled WGS sequence"/>
</dbReference>
<keyword evidence="2" id="KW-0324">Glycolysis</keyword>
<dbReference type="Pfam" id="PF00342">
    <property type="entry name" value="PGI"/>
    <property type="match status" value="1"/>
</dbReference>
<keyword evidence="1" id="KW-0312">Gluconeogenesis</keyword>
<feature type="non-terminal residue" evidence="4">
    <location>
        <position position="62"/>
    </location>
</feature>
<keyword evidence="3 4" id="KW-0413">Isomerase</keyword>
<evidence type="ECO:0000256" key="1">
    <source>
        <dbReference type="ARBA" id="ARBA00022432"/>
    </source>
</evidence>
<dbReference type="PROSITE" id="PS51463">
    <property type="entry name" value="P_GLUCOSE_ISOMERASE_3"/>
    <property type="match status" value="1"/>
</dbReference>
<accession>I0WPC7</accession>
<organism evidence="4 5">
    <name type="scientific">Rhodococcus opacus RKJ300 = JCM 13270</name>
    <dbReference type="NCBI Taxonomy" id="1165867"/>
    <lineage>
        <taxon>Bacteria</taxon>
        <taxon>Bacillati</taxon>
        <taxon>Actinomycetota</taxon>
        <taxon>Actinomycetes</taxon>
        <taxon>Mycobacteriales</taxon>
        <taxon>Nocardiaceae</taxon>
        <taxon>Rhodococcus</taxon>
    </lineage>
</organism>
<dbReference type="SUPFAM" id="SSF53697">
    <property type="entry name" value="SIS domain"/>
    <property type="match status" value="1"/>
</dbReference>
<evidence type="ECO:0000313" key="5">
    <source>
        <dbReference type="Proteomes" id="UP000006447"/>
    </source>
</evidence>
<dbReference type="GO" id="GO:0006096">
    <property type="term" value="P:glycolytic process"/>
    <property type="evidence" value="ECO:0007669"/>
    <property type="project" value="UniProtKB-KW"/>
</dbReference>
<proteinExistence type="predicted"/>
<evidence type="ECO:0000256" key="2">
    <source>
        <dbReference type="ARBA" id="ARBA00023152"/>
    </source>
</evidence>
<dbReference type="GO" id="GO:0006094">
    <property type="term" value="P:gluconeogenesis"/>
    <property type="evidence" value="ECO:0007669"/>
    <property type="project" value="UniProtKB-KW"/>
</dbReference>
<dbReference type="InterPro" id="IPR001672">
    <property type="entry name" value="G6P_Isomerase"/>
</dbReference>
<dbReference type="EMBL" id="AJJH01000105">
    <property type="protein sequence ID" value="EID78243.1"/>
    <property type="molecule type" value="Genomic_DNA"/>
</dbReference>
<gene>
    <name evidence="4" type="primary">pgi</name>
    <name evidence="4" type="ORF">W59_19603</name>
</gene>
<dbReference type="GO" id="GO:0048029">
    <property type="term" value="F:monosaccharide binding"/>
    <property type="evidence" value="ECO:0007669"/>
    <property type="project" value="TreeGrafter"/>
</dbReference>
<name>I0WPC7_RHOOP</name>
<dbReference type="AlphaFoldDB" id="I0WPC7"/>
<dbReference type="GO" id="GO:0097367">
    <property type="term" value="F:carbohydrate derivative binding"/>
    <property type="evidence" value="ECO:0007669"/>
    <property type="project" value="InterPro"/>
</dbReference>
<evidence type="ECO:0000313" key="4">
    <source>
        <dbReference type="EMBL" id="EID78243.1"/>
    </source>
</evidence>
<dbReference type="PANTHER" id="PTHR11469:SF1">
    <property type="entry name" value="GLUCOSE-6-PHOSPHATE ISOMERASE"/>
    <property type="match status" value="1"/>
</dbReference>
<dbReference type="InterPro" id="IPR046348">
    <property type="entry name" value="SIS_dom_sf"/>
</dbReference>
<comment type="caution">
    <text evidence="4">The sequence shown here is derived from an EMBL/GenBank/DDBJ whole genome shotgun (WGS) entry which is preliminary data.</text>
</comment>
<dbReference type="PANTHER" id="PTHR11469">
    <property type="entry name" value="GLUCOSE-6-PHOSPHATE ISOMERASE"/>
    <property type="match status" value="1"/>
</dbReference>
<dbReference type="EC" id="5.3.1.9" evidence="4"/>
<evidence type="ECO:0000256" key="3">
    <source>
        <dbReference type="ARBA" id="ARBA00023235"/>
    </source>
</evidence>
<sequence>MSKTFTTVETLTNARTARRFLVDALGNEDAVCRHFVAVSTNAEQVRRFGIDTENMFGFWDWV</sequence>
<dbReference type="Gene3D" id="3.40.50.10490">
    <property type="entry name" value="Glucose-6-phosphate isomerase like protein, domain 1"/>
    <property type="match status" value="1"/>
</dbReference>
<protein>
    <submittedName>
        <fullName evidence="4">Glucose-6-phosphate isomerase</fullName>
        <ecNumber evidence="4">5.3.1.9</ecNumber>
    </submittedName>
</protein>
<dbReference type="GO" id="GO:0051156">
    <property type="term" value="P:glucose 6-phosphate metabolic process"/>
    <property type="evidence" value="ECO:0007669"/>
    <property type="project" value="TreeGrafter"/>
</dbReference>
<reference evidence="4 5" key="1">
    <citation type="journal article" date="2012" name="J. Bacteriol.">
        <title>Draft genome sequence of the nitrophenol-degrading actinomycete Rhodococcus imtechensis RKJ300.</title>
        <authorList>
            <person name="Vikram S."/>
            <person name="Kumar S."/>
            <person name="Subramanian S."/>
            <person name="Raghava G.P."/>
        </authorList>
    </citation>
    <scope>NUCLEOTIDE SEQUENCE [LARGE SCALE GENOMIC DNA]</scope>
    <source>
        <strain evidence="4 5">RKJ300</strain>
    </source>
</reference>
<dbReference type="GO" id="GO:0004347">
    <property type="term" value="F:glucose-6-phosphate isomerase activity"/>
    <property type="evidence" value="ECO:0007669"/>
    <property type="project" value="UniProtKB-EC"/>
</dbReference>